<proteinExistence type="predicted"/>
<evidence type="ECO:0000313" key="2">
    <source>
        <dbReference type="EMBL" id="KAK4211799.1"/>
    </source>
</evidence>
<comment type="caution">
    <text evidence="2">The sequence shown here is derived from an EMBL/GenBank/DDBJ whole genome shotgun (WGS) entry which is preliminary data.</text>
</comment>
<reference evidence="2" key="1">
    <citation type="journal article" date="2023" name="Mol. Phylogenet. Evol.">
        <title>Genome-scale phylogeny and comparative genomics of the fungal order Sordariales.</title>
        <authorList>
            <person name="Hensen N."/>
            <person name="Bonometti L."/>
            <person name="Westerberg I."/>
            <person name="Brannstrom I.O."/>
            <person name="Guillou S."/>
            <person name="Cros-Aarteil S."/>
            <person name="Calhoun S."/>
            <person name="Haridas S."/>
            <person name="Kuo A."/>
            <person name="Mondo S."/>
            <person name="Pangilinan J."/>
            <person name="Riley R."/>
            <person name="LaButti K."/>
            <person name="Andreopoulos B."/>
            <person name="Lipzen A."/>
            <person name="Chen C."/>
            <person name="Yan M."/>
            <person name="Daum C."/>
            <person name="Ng V."/>
            <person name="Clum A."/>
            <person name="Steindorff A."/>
            <person name="Ohm R.A."/>
            <person name="Martin F."/>
            <person name="Silar P."/>
            <person name="Natvig D.O."/>
            <person name="Lalanne C."/>
            <person name="Gautier V."/>
            <person name="Ament-Velasquez S.L."/>
            <person name="Kruys A."/>
            <person name="Hutchinson M.I."/>
            <person name="Powell A.J."/>
            <person name="Barry K."/>
            <person name="Miller A.N."/>
            <person name="Grigoriev I.V."/>
            <person name="Debuchy R."/>
            <person name="Gladieux P."/>
            <person name="Hiltunen Thoren M."/>
            <person name="Johannesson H."/>
        </authorList>
    </citation>
    <scope>NUCLEOTIDE SEQUENCE</scope>
    <source>
        <strain evidence="2">PSN293</strain>
    </source>
</reference>
<protein>
    <submittedName>
        <fullName evidence="2">Uncharacterized protein</fullName>
    </submittedName>
</protein>
<name>A0AAN6Y3G9_9PEZI</name>
<evidence type="ECO:0000256" key="1">
    <source>
        <dbReference type="SAM" id="MobiDB-lite"/>
    </source>
</evidence>
<reference evidence="2" key="2">
    <citation type="submission" date="2023-05" db="EMBL/GenBank/DDBJ databases">
        <authorList>
            <consortium name="Lawrence Berkeley National Laboratory"/>
            <person name="Steindorff A."/>
            <person name="Hensen N."/>
            <person name="Bonometti L."/>
            <person name="Westerberg I."/>
            <person name="Brannstrom I.O."/>
            <person name="Guillou S."/>
            <person name="Cros-Aarteil S."/>
            <person name="Calhoun S."/>
            <person name="Haridas S."/>
            <person name="Kuo A."/>
            <person name="Mondo S."/>
            <person name="Pangilinan J."/>
            <person name="Riley R."/>
            <person name="Labutti K."/>
            <person name="Andreopoulos B."/>
            <person name="Lipzen A."/>
            <person name="Chen C."/>
            <person name="Yanf M."/>
            <person name="Daum C."/>
            <person name="Ng V."/>
            <person name="Clum A."/>
            <person name="Ohm R."/>
            <person name="Martin F."/>
            <person name="Silar P."/>
            <person name="Natvig D."/>
            <person name="Lalanne C."/>
            <person name="Gautier V."/>
            <person name="Ament-Velasquez S.L."/>
            <person name="Kruys A."/>
            <person name="Hutchinson M.I."/>
            <person name="Powell A.J."/>
            <person name="Barry K."/>
            <person name="Miller A.N."/>
            <person name="Grigoriev I.V."/>
            <person name="Debuchy R."/>
            <person name="Gladieux P."/>
            <person name="Thoren M.H."/>
            <person name="Johannesson H."/>
        </authorList>
    </citation>
    <scope>NUCLEOTIDE SEQUENCE</scope>
    <source>
        <strain evidence="2">PSN293</strain>
    </source>
</reference>
<organism evidence="2 3">
    <name type="scientific">Rhypophila decipiens</name>
    <dbReference type="NCBI Taxonomy" id="261697"/>
    <lineage>
        <taxon>Eukaryota</taxon>
        <taxon>Fungi</taxon>
        <taxon>Dikarya</taxon>
        <taxon>Ascomycota</taxon>
        <taxon>Pezizomycotina</taxon>
        <taxon>Sordariomycetes</taxon>
        <taxon>Sordariomycetidae</taxon>
        <taxon>Sordariales</taxon>
        <taxon>Naviculisporaceae</taxon>
        <taxon>Rhypophila</taxon>
    </lineage>
</organism>
<accession>A0AAN6Y3G9</accession>
<keyword evidence="3" id="KW-1185">Reference proteome</keyword>
<dbReference type="AlphaFoldDB" id="A0AAN6Y3G9"/>
<dbReference type="EMBL" id="MU858140">
    <property type="protein sequence ID" value="KAK4211799.1"/>
    <property type="molecule type" value="Genomic_DNA"/>
</dbReference>
<sequence length="293" mass="29238">MDVPELGCGVTGPLDTPVPLAGSAEDVFVKGYGAEGVGVELPVPPGETILPVLYETGSPVPVDKLIGGETLGGEVPVGPGTALELLKGYGAEGPLVEDKGPVPVLRPLTPEILTGAVPDGAVGALEFVSGYGAEGLLVIAVGAVLGEEGKTTGAVDVLLLTLVGKKLAEADTAEDSDGDTEGGGPDVTDPVGIRDTVPFVTGNGAVEDLLEKDTGASEDVPLKGEFDVAVDATVPLDVDGRPELPEGLWVAELPSPELGPELAVLAGDVLLESGKGTEVGPAGPVVKRVGVVK</sequence>
<dbReference type="Proteomes" id="UP001301769">
    <property type="component" value="Unassembled WGS sequence"/>
</dbReference>
<feature type="compositionally biased region" description="Acidic residues" evidence="1">
    <location>
        <begin position="171"/>
        <end position="180"/>
    </location>
</feature>
<gene>
    <name evidence="2" type="ORF">QBC37DRAFT_375647</name>
</gene>
<evidence type="ECO:0000313" key="3">
    <source>
        <dbReference type="Proteomes" id="UP001301769"/>
    </source>
</evidence>
<feature type="region of interest" description="Disordered" evidence="1">
    <location>
        <begin position="171"/>
        <end position="192"/>
    </location>
</feature>